<protein>
    <submittedName>
        <fullName evidence="1">Uncharacterized protein</fullName>
    </submittedName>
</protein>
<dbReference type="EMBL" id="JH767135">
    <property type="protein sequence ID" value="EQC40749.1"/>
    <property type="molecule type" value="Genomic_DNA"/>
</dbReference>
<name>T0QRI0_SAPDV</name>
<keyword evidence="2" id="KW-1185">Reference proteome</keyword>
<dbReference type="InParanoid" id="T0QRI0"/>
<organism evidence="1 2">
    <name type="scientific">Saprolegnia diclina (strain VS20)</name>
    <dbReference type="NCBI Taxonomy" id="1156394"/>
    <lineage>
        <taxon>Eukaryota</taxon>
        <taxon>Sar</taxon>
        <taxon>Stramenopiles</taxon>
        <taxon>Oomycota</taxon>
        <taxon>Saprolegniomycetes</taxon>
        <taxon>Saprolegniales</taxon>
        <taxon>Saprolegniaceae</taxon>
        <taxon>Saprolegnia</taxon>
    </lineage>
</organism>
<dbReference type="OMA" id="LECETMT"/>
<proteinExistence type="predicted"/>
<evidence type="ECO:0000313" key="1">
    <source>
        <dbReference type="EMBL" id="EQC40749.1"/>
    </source>
</evidence>
<dbReference type="AlphaFoldDB" id="T0QRI0"/>
<dbReference type="OrthoDB" id="73372at2759"/>
<reference evidence="1 2" key="1">
    <citation type="submission" date="2012-04" db="EMBL/GenBank/DDBJ databases">
        <title>The Genome Sequence of Saprolegnia declina VS20.</title>
        <authorList>
            <consortium name="The Broad Institute Genome Sequencing Platform"/>
            <person name="Russ C."/>
            <person name="Nusbaum C."/>
            <person name="Tyler B."/>
            <person name="van West P."/>
            <person name="Dieguez-Uribeondo J."/>
            <person name="de Bruijn I."/>
            <person name="Tripathy S."/>
            <person name="Jiang R."/>
            <person name="Young S.K."/>
            <person name="Zeng Q."/>
            <person name="Gargeya S."/>
            <person name="Fitzgerald M."/>
            <person name="Haas B."/>
            <person name="Abouelleil A."/>
            <person name="Alvarado L."/>
            <person name="Arachchi H.M."/>
            <person name="Berlin A."/>
            <person name="Chapman S.B."/>
            <person name="Goldberg J."/>
            <person name="Griggs A."/>
            <person name="Gujja S."/>
            <person name="Hansen M."/>
            <person name="Howarth C."/>
            <person name="Imamovic A."/>
            <person name="Larimer J."/>
            <person name="McCowen C."/>
            <person name="Montmayeur A."/>
            <person name="Murphy C."/>
            <person name="Neiman D."/>
            <person name="Pearson M."/>
            <person name="Priest M."/>
            <person name="Roberts A."/>
            <person name="Saif S."/>
            <person name="Shea T."/>
            <person name="Sisk P."/>
            <person name="Sykes S."/>
            <person name="Wortman J."/>
            <person name="Nusbaum C."/>
            <person name="Birren B."/>
        </authorList>
    </citation>
    <scope>NUCLEOTIDE SEQUENCE [LARGE SCALE GENOMIC DNA]</scope>
    <source>
        <strain evidence="1 2">VS20</strain>
    </source>
</reference>
<accession>T0QRI0</accession>
<dbReference type="RefSeq" id="XP_008605593.1">
    <property type="nucleotide sequence ID" value="XM_008607371.1"/>
</dbReference>
<sequence length="185" mass="20994">MLQAIISEFSRDPRRPPATTDRLPTTMLECETMTPMTTNNQDEIFGYEHNSAMDIPELPSTPETSPRQLVRSKSWGNLARAATTPKLLNVRAPKQQTHWRRSQPAILQWAPLDISVAEIRIVLLQKSSLTNTRSYTIIADHVENNGLFVLKQVPASLTKDKDYFVRFMSMDGKLFVDSETFSIGE</sequence>
<gene>
    <name evidence="1" type="ORF">SDRG_01821</name>
</gene>
<evidence type="ECO:0000313" key="2">
    <source>
        <dbReference type="Proteomes" id="UP000030762"/>
    </source>
</evidence>
<dbReference type="VEuPathDB" id="FungiDB:SDRG_01821"/>
<dbReference type="Proteomes" id="UP000030762">
    <property type="component" value="Unassembled WGS sequence"/>
</dbReference>
<dbReference type="GeneID" id="19942548"/>